<keyword evidence="2" id="KW-0539">Nucleus</keyword>
<feature type="compositionally biased region" description="Polar residues" evidence="3">
    <location>
        <begin position="9"/>
        <end position="26"/>
    </location>
</feature>
<comment type="caution">
    <text evidence="4">The sequence shown here is derived from an EMBL/GenBank/DDBJ whole genome shotgun (WGS) entry which is preliminary data.</text>
</comment>
<dbReference type="Gene3D" id="1.25.40.10">
    <property type="entry name" value="Tetratricopeptide repeat domain"/>
    <property type="match status" value="1"/>
</dbReference>
<organism evidence="4 5">
    <name type="scientific">Ilyodon furcidens</name>
    <name type="common">goldbreast splitfin</name>
    <dbReference type="NCBI Taxonomy" id="33524"/>
    <lineage>
        <taxon>Eukaryota</taxon>
        <taxon>Metazoa</taxon>
        <taxon>Chordata</taxon>
        <taxon>Craniata</taxon>
        <taxon>Vertebrata</taxon>
        <taxon>Euteleostomi</taxon>
        <taxon>Actinopterygii</taxon>
        <taxon>Neopterygii</taxon>
        <taxon>Teleostei</taxon>
        <taxon>Neoteleostei</taxon>
        <taxon>Acanthomorphata</taxon>
        <taxon>Ovalentaria</taxon>
        <taxon>Atherinomorphae</taxon>
        <taxon>Cyprinodontiformes</taxon>
        <taxon>Goodeidae</taxon>
        <taxon>Ilyodon</taxon>
    </lineage>
</organism>
<gene>
    <name evidence="4" type="primary">CABIN1_2</name>
    <name evidence="4" type="ORF">ILYODFUR_027979</name>
</gene>
<evidence type="ECO:0000313" key="4">
    <source>
        <dbReference type="EMBL" id="MEQ2241691.1"/>
    </source>
</evidence>
<protein>
    <submittedName>
        <fullName evidence="4">Calcineurin-binding protein cabin-1</fullName>
    </submittedName>
</protein>
<dbReference type="PANTHER" id="PTHR15502">
    <property type="entry name" value="CALCINEURIN-BINDING PROTEIN CABIN 1-RELATED"/>
    <property type="match status" value="1"/>
</dbReference>
<feature type="region of interest" description="Disordered" evidence="3">
    <location>
        <begin position="7"/>
        <end position="30"/>
    </location>
</feature>
<dbReference type="SMART" id="SM00028">
    <property type="entry name" value="TPR"/>
    <property type="match status" value="2"/>
</dbReference>
<accession>A0ABV0UAE7</accession>
<dbReference type="InterPro" id="IPR019734">
    <property type="entry name" value="TPR_rpt"/>
</dbReference>
<comment type="subcellular location">
    <subcellularLocation>
        <location evidence="1">Nucleus</location>
    </subcellularLocation>
</comment>
<evidence type="ECO:0000256" key="2">
    <source>
        <dbReference type="ARBA" id="ARBA00023242"/>
    </source>
</evidence>
<dbReference type="EMBL" id="JAHRIQ010061681">
    <property type="protein sequence ID" value="MEQ2241691.1"/>
    <property type="molecule type" value="Genomic_DNA"/>
</dbReference>
<dbReference type="InterPro" id="IPR033053">
    <property type="entry name" value="Hir3/CABIN1"/>
</dbReference>
<dbReference type="SUPFAM" id="SSF48452">
    <property type="entry name" value="TPR-like"/>
    <property type="match status" value="1"/>
</dbReference>
<reference evidence="4 5" key="1">
    <citation type="submission" date="2021-06" db="EMBL/GenBank/DDBJ databases">
        <authorList>
            <person name="Palmer J.M."/>
        </authorList>
    </citation>
    <scope>NUCLEOTIDE SEQUENCE [LARGE SCALE GENOMIC DNA]</scope>
    <source>
        <strain evidence="5">if_2019</strain>
        <tissue evidence="4">Muscle</tissue>
    </source>
</reference>
<evidence type="ECO:0000256" key="1">
    <source>
        <dbReference type="ARBA" id="ARBA00004123"/>
    </source>
</evidence>
<dbReference type="InterPro" id="IPR011990">
    <property type="entry name" value="TPR-like_helical_dom_sf"/>
</dbReference>
<evidence type="ECO:0000256" key="3">
    <source>
        <dbReference type="SAM" id="MobiDB-lite"/>
    </source>
</evidence>
<evidence type="ECO:0000313" key="5">
    <source>
        <dbReference type="Proteomes" id="UP001482620"/>
    </source>
</evidence>
<dbReference type="PANTHER" id="PTHR15502:SF7">
    <property type="entry name" value="CALCINEURIN-BINDING PROTEIN CABIN-1"/>
    <property type="match status" value="1"/>
</dbReference>
<dbReference type="Proteomes" id="UP001482620">
    <property type="component" value="Unassembled WGS sequence"/>
</dbReference>
<proteinExistence type="predicted"/>
<sequence length="182" mass="20459">MIRIAALNAASTAADESQDPLRSSKSQTKEAQEAEAFALYHKALDLQKHDKFEESAKAYHELLKTPLLKEAMPSEDQRVGLKHPGLMLKYSTFKNLASMAALRDDLGKAMEFYLEAVMLDSTDVNMWYKIGQVAVRLVRIPLARHAFEEGLHCNQDHWPCLDNLITVLYALSDYTSDMITAG</sequence>
<name>A0ABV0UAE7_9TELE</name>
<keyword evidence="5" id="KW-1185">Reference proteome</keyword>